<dbReference type="InterPro" id="IPR013083">
    <property type="entry name" value="Znf_RING/FYVE/PHD"/>
</dbReference>
<keyword evidence="2" id="KW-1133">Transmembrane helix</keyword>
<evidence type="ECO:0000313" key="3">
    <source>
        <dbReference type="EMBL" id="ODV96603.1"/>
    </source>
</evidence>
<evidence type="ECO:0000256" key="2">
    <source>
        <dbReference type="SAM" id="Phobius"/>
    </source>
</evidence>
<feature type="transmembrane region" description="Helical" evidence="2">
    <location>
        <begin position="217"/>
        <end position="237"/>
    </location>
</feature>
<evidence type="ECO:0000256" key="1">
    <source>
        <dbReference type="SAM" id="MobiDB-lite"/>
    </source>
</evidence>
<dbReference type="CDD" id="cd16616">
    <property type="entry name" value="mRING-HC-C4C4_Asi1p-like"/>
    <property type="match status" value="1"/>
</dbReference>
<dbReference type="OrthoDB" id="66726at2759"/>
<dbReference type="GO" id="GO:0006511">
    <property type="term" value="P:ubiquitin-dependent protein catabolic process"/>
    <property type="evidence" value="ECO:0007669"/>
    <property type="project" value="TreeGrafter"/>
</dbReference>
<keyword evidence="4" id="KW-1185">Reference proteome</keyword>
<evidence type="ECO:0008006" key="5">
    <source>
        <dbReference type="Google" id="ProtNLM"/>
    </source>
</evidence>
<dbReference type="EMBL" id="KV454012">
    <property type="protein sequence ID" value="ODV96603.1"/>
    <property type="molecule type" value="Genomic_DNA"/>
</dbReference>
<keyword evidence="2" id="KW-0472">Membrane</keyword>
<dbReference type="GO" id="GO:0061630">
    <property type="term" value="F:ubiquitin protein ligase activity"/>
    <property type="evidence" value="ECO:0007669"/>
    <property type="project" value="TreeGrafter"/>
</dbReference>
<feature type="compositionally biased region" description="Basic and acidic residues" evidence="1">
    <location>
        <begin position="436"/>
        <end position="450"/>
    </location>
</feature>
<dbReference type="Gene3D" id="3.30.40.10">
    <property type="entry name" value="Zinc/RING finger domain, C3HC4 (zinc finger)"/>
    <property type="match status" value="1"/>
</dbReference>
<protein>
    <recommendedName>
        <fullName evidence="5">RING-type domain-containing protein</fullName>
    </recommendedName>
</protein>
<feature type="transmembrane region" description="Helical" evidence="2">
    <location>
        <begin position="80"/>
        <end position="101"/>
    </location>
</feature>
<dbReference type="AlphaFoldDB" id="A0A1E4TXU3"/>
<accession>A0A1E4TXU3</accession>
<dbReference type="PANTHER" id="PTHR22696:SF1">
    <property type="entry name" value="E3 UBIQUITIN-PROTEIN LIGASE RNF26"/>
    <property type="match status" value="1"/>
</dbReference>
<dbReference type="GO" id="GO:0016567">
    <property type="term" value="P:protein ubiquitination"/>
    <property type="evidence" value="ECO:0007669"/>
    <property type="project" value="TreeGrafter"/>
</dbReference>
<dbReference type="PANTHER" id="PTHR22696">
    <property type="entry name" value="E3 UBIQUITIN-PROTEIN LIGASE RNF26"/>
    <property type="match status" value="1"/>
</dbReference>
<proteinExistence type="predicted"/>
<dbReference type="STRING" id="669874.A0A1E4TXU3"/>
<organism evidence="3 4">
    <name type="scientific">Pachysolen tannophilus NRRL Y-2460</name>
    <dbReference type="NCBI Taxonomy" id="669874"/>
    <lineage>
        <taxon>Eukaryota</taxon>
        <taxon>Fungi</taxon>
        <taxon>Dikarya</taxon>
        <taxon>Ascomycota</taxon>
        <taxon>Saccharomycotina</taxon>
        <taxon>Pichiomycetes</taxon>
        <taxon>Pachysolenaceae</taxon>
        <taxon>Pachysolen</taxon>
    </lineage>
</organism>
<dbReference type="Proteomes" id="UP000094236">
    <property type="component" value="Unassembled WGS sequence"/>
</dbReference>
<reference evidence="4" key="1">
    <citation type="submission" date="2016-05" db="EMBL/GenBank/DDBJ databases">
        <title>Comparative genomics of biotechnologically important yeasts.</title>
        <authorList>
            <consortium name="DOE Joint Genome Institute"/>
            <person name="Riley R."/>
            <person name="Haridas S."/>
            <person name="Wolfe K.H."/>
            <person name="Lopes M.R."/>
            <person name="Hittinger C.T."/>
            <person name="Goker M."/>
            <person name="Salamov A."/>
            <person name="Wisecaver J."/>
            <person name="Long T.M."/>
            <person name="Aerts A.L."/>
            <person name="Barry K."/>
            <person name="Choi C."/>
            <person name="Clum A."/>
            <person name="Coughlan A.Y."/>
            <person name="Deshpande S."/>
            <person name="Douglass A.P."/>
            <person name="Hanson S.J."/>
            <person name="Klenk H.-P."/>
            <person name="Labutti K."/>
            <person name="Lapidus A."/>
            <person name="Lindquist E."/>
            <person name="Lipzen A."/>
            <person name="Meier-Kolthoff J.P."/>
            <person name="Ohm R.A."/>
            <person name="Otillar R.P."/>
            <person name="Pangilinan J."/>
            <person name="Peng Y."/>
            <person name="Rokas A."/>
            <person name="Rosa C.A."/>
            <person name="Scheuner C."/>
            <person name="Sibirny A.A."/>
            <person name="Slot J.C."/>
            <person name="Stielow J.B."/>
            <person name="Sun H."/>
            <person name="Kurtzman C.P."/>
            <person name="Blackwell M."/>
            <person name="Grigoriev I.V."/>
            <person name="Jeffries T.W."/>
        </authorList>
    </citation>
    <scope>NUCLEOTIDE SEQUENCE [LARGE SCALE GENOMIC DNA]</scope>
    <source>
        <strain evidence="4">NRRL Y-2460</strain>
    </source>
</reference>
<name>A0A1E4TXU3_PACTA</name>
<feature type="transmembrane region" description="Helical" evidence="2">
    <location>
        <begin position="249"/>
        <end position="272"/>
    </location>
</feature>
<evidence type="ECO:0000313" key="4">
    <source>
        <dbReference type="Proteomes" id="UP000094236"/>
    </source>
</evidence>
<keyword evidence="2" id="KW-0812">Transmembrane</keyword>
<dbReference type="Pfam" id="PF13920">
    <property type="entry name" value="zf-C3HC4_3"/>
    <property type="match status" value="1"/>
</dbReference>
<sequence>MVADTRESPMFIVRFVRKVADSIREQAKEPDSPSQRSGSMLSYCISPFAAICMSTAIILNRIMVFASTRSQKKLPLLSKIVLRSIALYLLFRGSYGVLVAFKAYAPENDIINKLIVPSSYFKYNYEEFKELSFLGVSYSPTNSFLDLTNPSKEVLEKGPSPSVLKPLYLSLCLGQIIETFIAVTNGNDPTVENGLTLFEYSLAFQEVQSADVTSYELLIISLVALSNQVIIHLLNLLNLQRYRLIPSTFIGSFALTFYFLSIINGRILYFPFIVIMGYLPQLFTVVVIALCLLIFVLAAIFKGSLRDLTFFKLTHNLSSLNILMDDDFYTALANLGTFVITAAGRARYTKELSDVTLTESTWLENNLSSATILKKLTGYSNKLELPPELANVKSKTSKRKGSIMIKKMRKAVTLWNNFMEVIISICKNSEPKFVRDEKDDHNDDNQEYNHRSLVNKNGNNEGFDFIEEDNSPNYIIQDNNDSDSDLLEYDSGYESDYNNIEQQLPVMTPGESNPPSINIHSAASRQRHLDVIGKRETTNQHTNPLVELINSPDDLLSLFSSNNDDSQLLSGENFRILKAHLTKNEFKPLTRSMFNNNDFEQTNKLIDLIGQHRKVNSETSSDDEAFCKCVICQVNPRQIILWPCKCFAICESCRMSLVVRDFNDCVCCRGKVEGYSKIYIP</sequence>
<feature type="region of interest" description="Disordered" evidence="1">
    <location>
        <begin position="436"/>
        <end position="456"/>
    </location>
</feature>
<feature type="transmembrane region" description="Helical" evidence="2">
    <location>
        <begin position="40"/>
        <end position="59"/>
    </location>
</feature>
<feature type="transmembrane region" description="Helical" evidence="2">
    <location>
        <begin position="278"/>
        <end position="301"/>
    </location>
</feature>
<gene>
    <name evidence="3" type="ORF">PACTADRAFT_1193</name>
</gene>